<reference evidence="1 2" key="1">
    <citation type="submission" date="2020-01" db="EMBL/GenBank/DDBJ databases">
        <title>Insect and environment-associated Actinomycetes.</title>
        <authorList>
            <person name="Currrie C."/>
            <person name="Chevrette M."/>
            <person name="Carlson C."/>
            <person name="Stubbendieck R."/>
            <person name="Wendt-Pienkowski E."/>
        </authorList>
    </citation>
    <scope>NUCLEOTIDE SEQUENCE [LARGE SCALE GENOMIC DNA]</scope>
    <source>
        <strain evidence="1 2">SID11342</strain>
    </source>
</reference>
<dbReference type="AlphaFoldDB" id="A0A6N9TRT7"/>
<comment type="caution">
    <text evidence="1">The sequence shown here is derived from an EMBL/GenBank/DDBJ whole genome shotgun (WGS) entry which is preliminary data.</text>
</comment>
<dbReference type="EMBL" id="JAAGLQ010000022">
    <property type="protein sequence ID" value="NEA14160.1"/>
    <property type="molecule type" value="Genomic_DNA"/>
</dbReference>
<evidence type="ECO:0000313" key="1">
    <source>
        <dbReference type="EMBL" id="NEA14160.1"/>
    </source>
</evidence>
<organism evidence="1 2">
    <name type="scientific">Streptomyces halstedii</name>
    <dbReference type="NCBI Taxonomy" id="1944"/>
    <lineage>
        <taxon>Bacteria</taxon>
        <taxon>Bacillati</taxon>
        <taxon>Actinomycetota</taxon>
        <taxon>Actinomycetes</taxon>
        <taxon>Kitasatosporales</taxon>
        <taxon>Streptomycetaceae</taxon>
        <taxon>Streptomyces</taxon>
    </lineage>
</organism>
<gene>
    <name evidence="1" type="ORF">G3I29_01095</name>
</gene>
<evidence type="ECO:0000313" key="2">
    <source>
        <dbReference type="Proteomes" id="UP000471293"/>
    </source>
</evidence>
<proteinExistence type="predicted"/>
<accession>A0A6N9TRT7</accession>
<sequence length="262" mass="28311">MDGRHGLLPVSEERWEHAGLLESWAATAAAYGGDEYDAAYQAAEEEAEAFLRWQEELDGEPGAAAGASAGTGAGLSGDSAAPSALTRYRVLAMRTDEAHPGAATLTNYTEARSVEEALAKVRRANEQPGGLYGEQGLYRVVEVTEEGPAGEVLRQEAARRTFVDLVMNAARAEMSQDFTGMPHSEMFGILCDFFTRAIVFPGQFGFPNGSAPDDEQLHTSDPARALSRLLLQHLNHHALDLVEADDRAPAHLPEYPNDEDGR</sequence>
<dbReference type="Proteomes" id="UP000471293">
    <property type="component" value="Unassembled WGS sequence"/>
</dbReference>
<dbReference type="RefSeq" id="WP_164342095.1">
    <property type="nucleotide sequence ID" value="NZ_JAAGLQ010000022.1"/>
</dbReference>
<protein>
    <submittedName>
        <fullName evidence="1">Uncharacterized protein</fullName>
    </submittedName>
</protein>
<name>A0A6N9TRT7_STRHA</name>